<evidence type="ECO:0000256" key="3">
    <source>
        <dbReference type="ARBA" id="ARBA00022490"/>
    </source>
</evidence>
<evidence type="ECO:0000256" key="10">
    <source>
        <dbReference type="ARBA" id="ARBA00042072"/>
    </source>
</evidence>
<dbReference type="GO" id="GO:0009401">
    <property type="term" value="P:phosphoenolpyruvate-dependent sugar phosphotransferase system"/>
    <property type="evidence" value="ECO:0007669"/>
    <property type="project" value="UniProtKB-KW"/>
</dbReference>
<name>A0A090IXU9_9BACI</name>
<evidence type="ECO:0000256" key="5">
    <source>
        <dbReference type="ARBA" id="ARBA00022679"/>
    </source>
</evidence>
<dbReference type="InterPro" id="IPR016152">
    <property type="entry name" value="PTrfase/Anion_transptr"/>
</dbReference>
<comment type="function">
    <text evidence="8">The phosphoenolpyruvate-dependent sugar phosphotransferase system (sugar PTS), a major carbohydrate active transport system, catalyzes the phosphorylation of incoming sugar substrates concomitantly with their translocation across the cell membrane. The enzyme II UlaABC PTS system is involved in ascorbate transport.</text>
</comment>
<evidence type="ECO:0000256" key="7">
    <source>
        <dbReference type="ARBA" id="ARBA00022777"/>
    </source>
</evidence>
<evidence type="ECO:0000256" key="2">
    <source>
        <dbReference type="ARBA" id="ARBA00022448"/>
    </source>
</evidence>
<keyword evidence="5" id="KW-0808">Transferase</keyword>
<dbReference type="PANTHER" id="PTHR36203">
    <property type="entry name" value="ASCORBATE-SPECIFIC PTS SYSTEM EIIA COMPONENT"/>
    <property type="match status" value="1"/>
</dbReference>
<dbReference type="InterPro" id="IPR051351">
    <property type="entry name" value="Ascorbate-PTS_EIIA_comp"/>
</dbReference>
<sequence length="140" mass="15675">MLKELLQKSHMQQREKVDSWEDAIKIASIPLLKEGIIEESYIENMIKSVNKNGPYIVLMDYFALPHAKAGEGVNRLGMSLLTLNHPVDLKGNPVKVFLVLAAVDATSHIEALADISKLLMDPKNYEIFMSGDLDKINDIL</sequence>
<dbReference type="AlphaFoldDB" id="A0A090IXU9"/>
<keyword evidence="3" id="KW-0963">Cytoplasm</keyword>
<comment type="subcellular location">
    <subcellularLocation>
        <location evidence="1">Cytoplasm</location>
    </subcellularLocation>
</comment>
<dbReference type="SUPFAM" id="SSF55804">
    <property type="entry name" value="Phoshotransferase/anion transport protein"/>
    <property type="match status" value="1"/>
</dbReference>
<evidence type="ECO:0000256" key="8">
    <source>
        <dbReference type="ARBA" id="ARBA00037387"/>
    </source>
</evidence>
<evidence type="ECO:0000313" key="12">
    <source>
        <dbReference type="EMBL" id="CEE02896.1"/>
    </source>
</evidence>
<gene>
    <name evidence="12" type="ORF">BT1A1_3110</name>
</gene>
<evidence type="ECO:0000256" key="1">
    <source>
        <dbReference type="ARBA" id="ARBA00004496"/>
    </source>
</evidence>
<dbReference type="RefSeq" id="WP_034772862.1">
    <property type="nucleotide sequence ID" value="NZ_CCRF01000091.1"/>
</dbReference>
<keyword evidence="7" id="KW-0418">Kinase</keyword>
<dbReference type="Pfam" id="PF00359">
    <property type="entry name" value="PTS_EIIA_2"/>
    <property type="match status" value="1"/>
</dbReference>
<keyword evidence="13" id="KW-1185">Reference proteome</keyword>
<proteinExistence type="predicted"/>
<dbReference type="InterPro" id="IPR002178">
    <property type="entry name" value="PTS_EIIA_type-2_dom"/>
</dbReference>
<reference evidence="12 13" key="1">
    <citation type="submission" date="2014-07" db="EMBL/GenBank/DDBJ databases">
        <authorList>
            <person name="Wibberg Daniel"/>
        </authorList>
    </citation>
    <scope>NUCLEOTIDE SEQUENCE [LARGE SCALE GENOMIC DNA]</scope>
</reference>
<evidence type="ECO:0000256" key="6">
    <source>
        <dbReference type="ARBA" id="ARBA00022683"/>
    </source>
</evidence>
<evidence type="ECO:0000313" key="13">
    <source>
        <dbReference type="Proteomes" id="UP000040576"/>
    </source>
</evidence>
<dbReference type="Proteomes" id="UP000040576">
    <property type="component" value="Unassembled WGS sequence"/>
</dbReference>
<dbReference type="PROSITE" id="PS51094">
    <property type="entry name" value="PTS_EIIA_TYPE_2"/>
    <property type="match status" value="1"/>
</dbReference>
<keyword evidence="4" id="KW-0597">Phosphoprotein</keyword>
<evidence type="ECO:0000256" key="4">
    <source>
        <dbReference type="ARBA" id="ARBA00022553"/>
    </source>
</evidence>
<feature type="domain" description="PTS EIIA type-2" evidence="11">
    <location>
        <begin position="4"/>
        <end position="140"/>
    </location>
</feature>
<dbReference type="PANTHER" id="PTHR36203:SF1">
    <property type="entry name" value="ASCORBATE-SPECIFIC PTS SYSTEM EIIA COMPONENT"/>
    <property type="match status" value="1"/>
</dbReference>
<protein>
    <recommendedName>
        <fullName evidence="9">Ascorbate-specific PTS system EIIA component</fullName>
    </recommendedName>
    <alternativeName>
        <fullName evidence="10">Ascorbate-specific phosphotransferase enzyme IIA component</fullName>
    </alternativeName>
</protein>
<accession>A0A090IXU9</accession>
<dbReference type="CDD" id="cd00211">
    <property type="entry name" value="PTS_IIA_fru"/>
    <property type="match status" value="1"/>
</dbReference>
<keyword evidence="6" id="KW-0598">Phosphotransferase system</keyword>
<dbReference type="Gene3D" id="3.40.930.10">
    <property type="entry name" value="Mannitol-specific EII, Chain A"/>
    <property type="match status" value="1"/>
</dbReference>
<evidence type="ECO:0000259" key="11">
    <source>
        <dbReference type="PROSITE" id="PS51094"/>
    </source>
</evidence>
<dbReference type="GO" id="GO:0016301">
    <property type="term" value="F:kinase activity"/>
    <property type="evidence" value="ECO:0007669"/>
    <property type="project" value="UniProtKB-KW"/>
</dbReference>
<keyword evidence="2" id="KW-0813">Transport</keyword>
<evidence type="ECO:0000256" key="9">
    <source>
        <dbReference type="ARBA" id="ARBA00041175"/>
    </source>
</evidence>
<dbReference type="EMBL" id="CCRF01000091">
    <property type="protein sequence ID" value="CEE02896.1"/>
    <property type="molecule type" value="Genomic_DNA"/>
</dbReference>
<organism evidence="12 13">
    <name type="scientific">Caldibacillus thermoamylovorans</name>
    <dbReference type="NCBI Taxonomy" id="35841"/>
    <lineage>
        <taxon>Bacteria</taxon>
        <taxon>Bacillati</taxon>
        <taxon>Bacillota</taxon>
        <taxon>Bacilli</taxon>
        <taxon>Bacillales</taxon>
        <taxon>Bacillaceae</taxon>
        <taxon>Caldibacillus</taxon>
    </lineage>
</organism>
<dbReference type="GO" id="GO:0005737">
    <property type="term" value="C:cytoplasm"/>
    <property type="evidence" value="ECO:0007669"/>
    <property type="project" value="UniProtKB-SubCell"/>
</dbReference>